<gene>
    <name evidence="2" type="ORF">BDY21DRAFT_352588</name>
</gene>
<evidence type="ECO:0000313" key="3">
    <source>
        <dbReference type="Proteomes" id="UP000799766"/>
    </source>
</evidence>
<feature type="compositionally biased region" description="Basic and acidic residues" evidence="1">
    <location>
        <begin position="170"/>
        <end position="184"/>
    </location>
</feature>
<dbReference type="OrthoDB" id="5238363at2759"/>
<dbReference type="EMBL" id="MU001690">
    <property type="protein sequence ID" value="KAF2454734.1"/>
    <property type="molecule type" value="Genomic_DNA"/>
</dbReference>
<dbReference type="AlphaFoldDB" id="A0A6A6NTG7"/>
<evidence type="ECO:0000313" key="2">
    <source>
        <dbReference type="EMBL" id="KAF2454734.1"/>
    </source>
</evidence>
<reference evidence="2" key="1">
    <citation type="journal article" date="2020" name="Stud. Mycol.">
        <title>101 Dothideomycetes genomes: a test case for predicting lifestyles and emergence of pathogens.</title>
        <authorList>
            <person name="Haridas S."/>
            <person name="Albert R."/>
            <person name="Binder M."/>
            <person name="Bloem J."/>
            <person name="Labutti K."/>
            <person name="Salamov A."/>
            <person name="Andreopoulos B."/>
            <person name="Baker S."/>
            <person name="Barry K."/>
            <person name="Bills G."/>
            <person name="Bluhm B."/>
            <person name="Cannon C."/>
            <person name="Castanera R."/>
            <person name="Culley D."/>
            <person name="Daum C."/>
            <person name="Ezra D."/>
            <person name="Gonzalez J."/>
            <person name="Henrissat B."/>
            <person name="Kuo A."/>
            <person name="Liang C."/>
            <person name="Lipzen A."/>
            <person name="Lutzoni F."/>
            <person name="Magnuson J."/>
            <person name="Mondo S."/>
            <person name="Nolan M."/>
            <person name="Ohm R."/>
            <person name="Pangilinan J."/>
            <person name="Park H.-J."/>
            <person name="Ramirez L."/>
            <person name="Alfaro M."/>
            <person name="Sun H."/>
            <person name="Tritt A."/>
            <person name="Yoshinaga Y."/>
            <person name="Zwiers L.-H."/>
            <person name="Turgeon B."/>
            <person name="Goodwin S."/>
            <person name="Spatafora J."/>
            <person name="Crous P."/>
            <person name="Grigoriev I."/>
        </authorList>
    </citation>
    <scope>NUCLEOTIDE SEQUENCE</scope>
    <source>
        <strain evidence="2">ATCC 16933</strain>
    </source>
</reference>
<name>A0A6A6NTG7_9PEZI</name>
<accession>A0A6A6NTG7</accession>
<proteinExistence type="predicted"/>
<evidence type="ECO:0000256" key="1">
    <source>
        <dbReference type="SAM" id="MobiDB-lite"/>
    </source>
</evidence>
<dbReference type="Proteomes" id="UP000799766">
    <property type="component" value="Unassembled WGS sequence"/>
</dbReference>
<organism evidence="2 3">
    <name type="scientific">Lineolata rhizophorae</name>
    <dbReference type="NCBI Taxonomy" id="578093"/>
    <lineage>
        <taxon>Eukaryota</taxon>
        <taxon>Fungi</taxon>
        <taxon>Dikarya</taxon>
        <taxon>Ascomycota</taxon>
        <taxon>Pezizomycotina</taxon>
        <taxon>Dothideomycetes</taxon>
        <taxon>Dothideomycetes incertae sedis</taxon>
        <taxon>Lineolatales</taxon>
        <taxon>Lineolataceae</taxon>
        <taxon>Lineolata</taxon>
    </lineage>
</organism>
<protein>
    <submittedName>
        <fullName evidence="2">Uncharacterized protein</fullName>
    </submittedName>
</protein>
<feature type="region of interest" description="Disordered" evidence="1">
    <location>
        <begin position="158"/>
        <end position="186"/>
    </location>
</feature>
<sequence>MPLEPLRIRGLRGFTPLYNRHHQVGLFGERSLFDPFDPQHLLVQKKLRDRDRNALWWQTHCGLGVSPKAVVRVWCARRLRHAFREALDDRGLDWLARPKGPKGDDGGMQQDKKKPKAAILGYLRLKGKETLITMKYDTIKEECRLTVDELLKEQERKRTAKIHGSSISKHLSDRMRPDAHELHSSSRLYLLD</sequence>
<keyword evidence="3" id="KW-1185">Reference proteome</keyword>